<protein>
    <submittedName>
        <fullName evidence="3">GHKL domain-containing protein</fullName>
    </submittedName>
</protein>
<gene>
    <name evidence="3" type="ORF">SAMN05216290_3426</name>
</gene>
<dbReference type="PANTHER" id="PTHR34220:SF7">
    <property type="entry name" value="SENSOR HISTIDINE KINASE YPDA"/>
    <property type="match status" value="1"/>
</dbReference>
<name>A0A1I0RCI5_9BACT</name>
<keyword evidence="1" id="KW-0812">Transmembrane</keyword>
<dbReference type="AlphaFoldDB" id="A0A1I0RCI5"/>
<sequence length="355" mass="41487">MSSALSKRYSYTNYPALYHVLFWLCYFLINTLRWGHYFDDYVYSLESNLVEFPLHIALVYFTLYYLMPKFLPKKTGYFISLLFIATLVITFIRIVLTYELVTTEVFKESGRDEELFGFNYIAAAFFGEIYVLGIAAAIKITIDWVKFKNKASALQKSQLETELAYLKSQIQPHFFFNTLNNLYSLTLDKSDRAPETVIKLSELMSYVIYDSAKSMVPLEDEVSHIQNYIDLERLRFGSRLDLNFSLQGNISNIEVPPLLFIPFIENAFKHGTSTRKKHIPISISFSIKMNELLFICENEISGEEQVHEKLIRKTDYGIGLKNTERRLNLRYENDYYLKVTDDEGVYKVVLKLPIK</sequence>
<keyword evidence="1" id="KW-0472">Membrane</keyword>
<dbReference type="Proteomes" id="UP000199437">
    <property type="component" value="Unassembled WGS sequence"/>
</dbReference>
<dbReference type="GO" id="GO:0016020">
    <property type="term" value="C:membrane"/>
    <property type="evidence" value="ECO:0007669"/>
    <property type="project" value="InterPro"/>
</dbReference>
<dbReference type="RefSeq" id="WP_139177634.1">
    <property type="nucleotide sequence ID" value="NZ_FOIR01000003.1"/>
</dbReference>
<proteinExistence type="predicted"/>
<evidence type="ECO:0000313" key="3">
    <source>
        <dbReference type="EMBL" id="SEW38490.1"/>
    </source>
</evidence>
<evidence type="ECO:0000256" key="1">
    <source>
        <dbReference type="SAM" id="Phobius"/>
    </source>
</evidence>
<dbReference type="PANTHER" id="PTHR34220">
    <property type="entry name" value="SENSOR HISTIDINE KINASE YPDA"/>
    <property type="match status" value="1"/>
</dbReference>
<dbReference type="STRING" id="1267423.SAMN05216290_3426"/>
<dbReference type="OrthoDB" id="9792992at2"/>
<accession>A0A1I0RCI5</accession>
<evidence type="ECO:0000313" key="4">
    <source>
        <dbReference type="Proteomes" id="UP000199437"/>
    </source>
</evidence>
<dbReference type="InterPro" id="IPR010559">
    <property type="entry name" value="Sig_transdc_His_kin_internal"/>
</dbReference>
<dbReference type="InterPro" id="IPR050640">
    <property type="entry name" value="Bact_2-comp_sensor_kinase"/>
</dbReference>
<dbReference type="Pfam" id="PF06580">
    <property type="entry name" value="His_kinase"/>
    <property type="match status" value="1"/>
</dbReference>
<evidence type="ECO:0000259" key="2">
    <source>
        <dbReference type="Pfam" id="PF06580"/>
    </source>
</evidence>
<dbReference type="EMBL" id="FOIR01000003">
    <property type="protein sequence ID" value="SEW38490.1"/>
    <property type="molecule type" value="Genomic_DNA"/>
</dbReference>
<feature type="transmembrane region" description="Helical" evidence="1">
    <location>
        <begin position="118"/>
        <end position="138"/>
    </location>
</feature>
<feature type="domain" description="Signal transduction histidine kinase internal region" evidence="2">
    <location>
        <begin position="162"/>
        <end position="240"/>
    </location>
</feature>
<dbReference type="GO" id="GO:0000155">
    <property type="term" value="F:phosphorelay sensor kinase activity"/>
    <property type="evidence" value="ECO:0007669"/>
    <property type="project" value="InterPro"/>
</dbReference>
<feature type="transmembrane region" description="Helical" evidence="1">
    <location>
        <begin position="78"/>
        <end position="98"/>
    </location>
</feature>
<keyword evidence="4" id="KW-1185">Reference proteome</keyword>
<feature type="transmembrane region" description="Helical" evidence="1">
    <location>
        <begin position="49"/>
        <end position="66"/>
    </location>
</feature>
<dbReference type="GeneID" id="99988102"/>
<organism evidence="3 4">
    <name type="scientific">Roseivirga pacifica</name>
    <dbReference type="NCBI Taxonomy" id="1267423"/>
    <lineage>
        <taxon>Bacteria</taxon>
        <taxon>Pseudomonadati</taxon>
        <taxon>Bacteroidota</taxon>
        <taxon>Cytophagia</taxon>
        <taxon>Cytophagales</taxon>
        <taxon>Roseivirgaceae</taxon>
        <taxon>Roseivirga</taxon>
    </lineage>
</organism>
<keyword evidence="1" id="KW-1133">Transmembrane helix</keyword>
<feature type="transmembrane region" description="Helical" evidence="1">
    <location>
        <begin position="12"/>
        <end position="29"/>
    </location>
</feature>
<reference evidence="4" key="1">
    <citation type="submission" date="2016-10" db="EMBL/GenBank/DDBJ databases">
        <authorList>
            <person name="Varghese N."/>
            <person name="Submissions S."/>
        </authorList>
    </citation>
    <scope>NUCLEOTIDE SEQUENCE [LARGE SCALE GENOMIC DNA]</scope>
    <source>
        <strain evidence="4">CGMCC 1.12402</strain>
    </source>
</reference>